<dbReference type="InterPro" id="IPR002068">
    <property type="entry name" value="A-crystallin/Hsp20_dom"/>
</dbReference>
<evidence type="ECO:0000259" key="3">
    <source>
        <dbReference type="PROSITE" id="PS01031"/>
    </source>
</evidence>
<evidence type="ECO:0000313" key="5">
    <source>
        <dbReference type="EMBL" id="EMG35978.1"/>
    </source>
</evidence>
<dbReference type="EMBL" id="AOSV01000036">
    <property type="protein sequence ID" value="EMG35978.1"/>
    <property type="molecule type" value="Genomic_DNA"/>
</dbReference>
<dbReference type="Gene3D" id="2.60.40.790">
    <property type="match status" value="1"/>
</dbReference>
<dbReference type="InterPro" id="IPR008978">
    <property type="entry name" value="HSP20-like_chaperone"/>
</dbReference>
<dbReference type="OrthoDB" id="9811615at2"/>
<accession>M5Q0U4</accession>
<dbReference type="RefSeq" id="WP_005988963.1">
    <property type="nucleotide sequence ID" value="NZ_AOSV01000036.1"/>
</dbReference>
<dbReference type="Proteomes" id="UP000011922">
    <property type="component" value="Unassembled WGS sequence"/>
</dbReference>
<sequence length="128" mass="14633">MSNDVKKSEQQVQQQEKRYPLVRPATDIIEREDGFHIFMDLPGVRREDLIIDLKDNELKVSGKAVHPTQAKGETLALEFTSGEYTRTFTLSDTVNRENIKANMKNGVLELHLPKAEKMQPKRIEIQAG</sequence>
<name>M5Q0U4_DESAF</name>
<dbReference type="CDD" id="cd06464">
    <property type="entry name" value="ACD_sHsps-like"/>
    <property type="match status" value="1"/>
</dbReference>
<dbReference type="Pfam" id="PF00011">
    <property type="entry name" value="HSP20"/>
    <property type="match status" value="1"/>
</dbReference>
<evidence type="ECO:0000256" key="1">
    <source>
        <dbReference type="PROSITE-ProRule" id="PRU00285"/>
    </source>
</evidence>
<dbReference type="PROSITE" id="PS01031">
    <property type="entry name" value="SHSP"/>
    <property type="match status" value="1"/>
</dbReference>
<evidence type="ECO:0000313" key="6">
    <source>
        <dbReference type="Proteomes" id="UP000011922"/>
    </source>
</evidence>
<comment type="similarity">
    <text evidence="1 2">Belongs to the small heat shock protein (HSP20) family.</text>
</comment>
<feature type="domain" description="CS" evidence="4">
    <location>
        <begin position="21"/>
        <end position="124"/>
    </location>
</feature>
<evidence type="ECO:0000256" key="2">
    <source>
        <dbReference type="RuleBase" id="RU003616"/>
    </source>
</evidence>
<feature type="domain" description="SHSP" evidence="3">
    <location>
        <begin position="16"/>
        <end position="128"/>
    </location>
</feature>
<gene>
    <name evidence="5" type="ORF">PCS_03177</name>
</gene>
<comment type="caution">
    <text evidence="5">The sequence shown here is derived from an EMBL/GenBank/DDBJ whole genome shotgun (WGS) entry which is preliminary data.</text>
</comment>
<dbReference type="InterPro" id="IPR031107">
    <property type="entry name" value="Small_HSP"/>
</dbReference>
<dbReference type="PATRIC" id="fig|1262666.3.peg.3220"/>
<proteinExistence type="inferred from homology"/>
<dbReference type="SUPFAM" id="SSF49764">
    <property type="entry name" value="HSP20-like chaperones"/>
    <property type="match status" value="1"/>
</dbReference>
<dbReference type="InterPro" id="IPR007052">
    <property type="entry name" value="CS_dom"/>
</dbReference>
<protein>
    <submittedName>
        <fullName evidence="5">Molecular chaperone small heat shock protein</fullName>
    </submittedName>
</protein>
<organism evidence="5 6">
    <name type="scientific">Desulfocurvibacter africanus PCS</name>
    <dbReference type="NCBI Taxonomy" id="1262666"/>
    <lineage>
        <taxon>Bacteria</taxon>
        <taxon>Pseudomonadati</taxon>
        <taxon>Thermodesulfobacteriota</taxon>
        <taxon>Desulfovibrionia</taxon>
        <taxon>Desulfovibrionales</taxon>
        <taxon>Desulfovibrionaceae</taxon>
        <taxon>Desulfocurvibacter</taxon>
    </lineage>
</organism>
<evidence type="ECO:0000259" key="4">
    <source>
        <dbReference type="PROSITE" id="PS51203"/>
    </source>
</evidence>
<keyword evidence="5" id="KW-0346">Stress response</keyword>
<reference evidence="5 6" key="1">
    <citation type="journal article" date="2013" name="Genome Announc.">
        <title>Draft Genome Sequence for Desulfovibrio africanus Strain PCS.</title>
        <authorList>
            <person name="Brown S.D."/>
            <person name="Utturkar S.M."/>
            <person name="Arkin A.P."/>
            <person name="Deutschbauer A.M."/>
            <person name="Elias D.A."/>
            <person name="Hazen T.C."/>
            <person name="Chakraborty R."/>
        </authorList>
    </citation>
    <scope>NUCLEOTIDE SEQUENCE [LARGE SCALE GENOMIC DNA]</scope>
    <source>
        <strain evidence="5 6">PCS</strain>
    </source>
</reference>
<dbReference type="AlphaFoldDB" id="M5Q0U4"/>
<dbReference type="PANTHER" id="PTHR11527">
    <property type="entry name" value="HEAT-SHOCK PROTEIN 20 FAMILY MEMBER"/>
    <property type="match status" value="1"/>
</dbReference>
<dbReference type="PROSITE" id="PS51203">
    <property type="entry name" value="CS"/>
    <property type="match status" value="1"/>
</dbReference>